<sequence>MHTVKKRKKSLAVLQHKRCKKTPQ</sequence>
<dbReference type="EMBL" id="GBXM01029739">
    <property type="protein sequence ID" value="JAH78838.1"/>
    <property type="molecule type" value="Transcribed_RNA"/>
</dbReference>
<evidence type="ECO:0000313" key="2">
    <source>
        <dbReference type="EMBL" id="JAH78838.1"/>
    </source>
</evidence>
<accession>A0A0E9VNP1</accession>
<dbReference type="AlphaFoldDB" id="A0A0E9VNP1"/>
<organism evidence="2">
    <name type="scientific">Anguilla anguilla</name>
    <name type="common">European freshwater eel</name>
    <name type="synonym">Muraena anguilla</name>
    <dbReference type="NCBI Taxonomy" id="7936"/>
    <lineage>
        <taxon>Eukaryota</taxon>
        <taxon>Metazoa</taxon>
        <taxon>Chordata</taxon>
        <taxon>Craniata</taxon>
        <taxon>Vertebrata</taxon>
        <taxon>Euteleostomi</taxon>
        <taxon>Actinopterygii</taxon>
        <taxon>Neopterygii</taxon>
        <taxon>Teleostei</taxon>
        <taxon>Anguilliformes</taxon>
        <taxon>Anguillidae</taxon>
        <taxon>Anguilla</taxon>
    </lineage>
</organism>
<reference evidence="2" key="1">
    <citation type="submission" date="2014-11" db="EMBL/GenBank/DDBJ databases">
        <authorList>
            <person name="Amaro Gonzalez C."/>
        </authorList>
    </citation>
    <scope>NUCLEOTIDE SEQUENCE</scope>
</reference>
<evidence type="ECO:0000256" key="1">
    <source>
        <dbReference type="SAM" id="MobiDB-lite"/>
    </source>
</evidence>
<reference evidence="2" key="2">
    <citation type="journal article" date="2015" name="Fish Shellfish Immunol.">
        <title>Early steps in the European eel (Anguilla anguilla)-Vibrio vulnificus interaction in the gills: Role of the RtxA13 toxin.</title>
        <authorList>
            <person name="Callol A."/>
            <person name="Pajuelo D."/>
            <person name="Ebbesson L."/>
            <person name="Teles M."/>
            <person name="MacKenzie S."/>
            <person name="Amaro C."/>
        </authorList>
    </citation>
    <scope>NUCLEOTIDE SEQUENCE</scope>
</reference>
<protein>
    <submittedName>
        <fullName evidence="2">Uncharacterized protein</fullName>
    </submittedName>
</protein>
<name>A0A0E9VNP1_ANGAN</name>
<proteinExistence type="predicted"/>
<feature type="region of interest" description="Disordered" evidence="1">
    <location>
        <begin position="1"/>
        <end position="24"/>
    </location>
</feature>